<proteinExistence type="predicted"/>
<dbReference type="EMBL" id="CP003273">
    <property type="protein sequence ID" value="AGL02828.1"/>
    <property type="molecule type" value="Genomic_DNA"/>
</dbReference>
<dbReference type="Pfam" id="PF07929">
    <property type="entry name" value="PRiA4_ORF3"/>
    <property type="match status" value="2"/>
</dbReference>
<dbReference type="eggNOG" id="ENOG5031A9B">
    <property type="taxonomic scope" value="Bacteria"/>
</dbReference>
<gene>
    <name evidence="2" type="ORF">Desgi_3500</name>
</gene>
<feature type="domain" description="Plasmid pRiA4b Orf3-like" evidence="1">
    <location>
        <begin position="353"/>
        <end position="453"/>
    </location>
</feature>
<evidence type="ECO:0000259" key="1">
    <source>
        <dbReference type="Pfam" id="PF07929"/>
    </source>
</evidence>
<sequence>MQKTADELKISYAKVRKILITLGEYTTDFSLEVGKRRSMGKSILEIATELNTSTNRVTAFLPYEKNLYNGPELTTDAKKSEVYRKRIKIAREKFVNRAINKDEKRNLSIGKEKFMTNECYNNTNAFKTVHLHLELKNDHLDDAEKEILRKYGESSTGDSISRNILIPSDMPLHNLHYAIQRLFGWQNSHLRRFVLPEEIYNRLTGGTVKGWADLVGILFQPPGECEHDVFWDDDYQSGSIKTWLKKKYTGPYFFHGITEDYEWAQNDIKQLIERFPILEVKESFSDYMNRSKGKDKAKPRIIKKAPLIELTLEEMNNSITMEGGTESLLERLEVATVLAFKDEDVCNDNGIFPVTHKLIYNYDFGDDWTITITKEKDCNELLQKGYISKDELLDAEATVLTKHKPICIHKDGVFVLDDVGGLHGFISFLKEIYEGEDKEERSNYKAWAQSLGWSKRKISNKLIL</sequence>
<dbReference type="InterPro" id="IPR012912">
    <property type="entry name" value="Plasmid_pRiA4b_Orf3-like"/>
</dbReference>
<organism evidence="2 3">
    <name type="scientific">Desulfoscipio gibsoniae DSM 7213</name>
    <dbReference type="NCBI Taxonomy" id="767817"/>
    <lineage>
        <taxon>Bacteria</taxon>
        <taxon>Bacillati</taxon>
        <taxon>Bacillota</taxon>
        <taxon>Clostridia</taxon>
        <taxon>Eubacteriales</taxon>
        <taxon>Desulfallaceae</taxon>
        <taxon>Desulfoscipio</taxon>
    </lineage>
</organism>
<dbReference type="PANTHER" id="PTHR41878:SF1">
    <property type="entry name" value="TNPR PROTEIN"/>
    <property type="match status" value="1"/>
</dbReference>
<evidence type="ECO:0000313" key="3">
    <source>
        <dbReference type="Proteomes" id="UP000013520"/>
    </source>
</evidence>
<dbReference type="Proteomes" id="UP000013520">
    <property type="component" value="Chromosome"/>
</dbReference>
<evidence type="ECO:0000313" key="2">
    <source>
        <dbReference type="EMBL" id="AGL02828.1"/>
    </source>
</evidence>
<dbReference type="HOGENOM" id="CLU_542613_0_0_9"/>
<dbReference type="InterPro" id="IPR024047">
    <property type="entry name" value="MM3350-like_sf"/>
</dbReference>
<name>R4KHZ1_9FIRM</name>
<dbReference type="RefSeq" id="WP_015617997.1">
    <property type="nucleotide sequence ID" value="NC_021184.1"/>
</dbReference>
<dbReference type="STRING" id="767817.Desgi_3500"/>
<accession>R4KHZ1</accession>
<dbReference type="KEGG" id="dgi:Desgi_3500"/>
<keyword evidence="3" id="KW-1185">Reference proteome</keyword>
<dbReference type="PANTHER" id="PTHR41878">
    <property type="entry name" value="LEXA REPRESSOR-RELATED"/>
    <property type="match status" value="1"/>
</dbReference>
<dbReference type="SUPFAM" id="SSF159941">
    <property type="entry name" value="MM3350-like"/>
    <property type="match status" value="2"/>
</dbReference>
<dbReference type="Gene3D" id="3.10.290.30">
    <property type="entry name" value="MM3350-like"/>
    <property type="match status" value="1"/>
</dbReference>
<protein>
    <submittedName>
        <fullName evidence="2">Plasmid pRiA4b ORF-3-like protein</fullName>
    </submittedName>
</protein>
<feature type="domain" description="Plasmid pRiA4b Orf3-like" evidence="1">
    <location>
        <begin position="157"/>
        <end position="202"/>
    </location>
</feature>
<reference evidence="2 3" key="1">
    <citation type="submission" date="2012-01" db="EMBL/GenBank/DDBJ databases">
        <title>Complete sequence of Desulfotomaculum gibsoniae DSM 7213.</title>
        <authorList>
            <consortium name="US DOE Joint Genome Institute"/>
            <person name="Lucas S."/>
            <person name="Han J."/>
            <person name="Lapidus A."/>
            <person name="Cheng J.-F."/>
            <person name="Goodwin L."/>
            <person name="Pitluck S."/>
            <person name="Peters L."/>
            <person name="Ovchinnikova G."/>
            <person name="Teshima H."/>
            <person name="Detter J.C."/>
            <person name="Han C."/>
            <person name="Tapia R."/>
            <person name="Land M."/>
            <person name="Hauser L."/>
            <person name="Kyrpides N."/>
            <person name="Ivanova N."/>
            <person name="Pagani I."/>
            <person name="Parshina S."/>
            <person name="Plugge C."/>
            <person name="Muyzer G."/>
            <person name="Kuever J."/>
            <person name="Ivanova A."/>
            <person name="Nazina T."/>
            <person name="Klenk H.-P."/>
            <person name="Brambilla E."/>
            <person name="Spring S."/>
            <person name="Stams A.F."/>
            <person name="Woyke T."/>
        </authorList>
    </citation>
    <scope>NUCLEOTIDE SEQUENCE [LARGE SCALE GENOMIC DNA]</scope>
    <source>
        <strain evidence="2 3">DSM 7213</strain>
    </source>
</reference>
<dbReference type="AlphaFoldDB" id="R4KHZ1"/>